<evidence type="ECO:0000256" key="1">
    <source>
        <dbReference type="SAM" id="SignalP"/>
    </source>
</evidence>
<dbReference type="EMBL" id="CM026421">
    <property type="protein sequence ID" value="KAG0592421.1"/>
    <property type="molecule type" value="Genomic_DNA"/>
</dbReference>
<feature type="signal peptide" evidence="1">
    <location>
        <begin position="1"/>
        <end position="25"/>
    </location>
</feature>
<reference evidence="2" key="1">
    <citation type="submission" date="2020-06" db="EMBL/GenBank/DDBJ databases">
        <title>WGS assembly of Ceratodon purpureus strain R40.</title>
        <authorList>
            <person name="Carey S.B."/>
            <person name="Jenkins J."/>
            <person name="Shu S."/>
            <person name="Lovell J.T."/>
            <person name="Sreedasyam A."/>
            <person name="Maumus F."/>
            <person name="Tiley G.P."/>
            <person name="Fernandez-Pozo N."/>
            <person name="Barry K."/>
            <person name="Chen C."/>
            <person name="Wang M."/>
            <person name="Lipzen A."/>
            <person name="Daum C."/>
            <person name="Saski C.A."/>
            <person name="Payton A.C."/>
            <person name="Mcbreen J.C."/>
            <person name="Conrad R.E."/>
            <person name="Kollar L.M."/>
            <person name="Olsson S."/>
            <person name="Huttunen S."/>
            <person name="Landis J.B."/>
            <person name="Wickett N.J."/>
            <person name="Johnson M.G."/>
            <person name="Rensing S.A."/>
            <person name="Grimwood J."/>
            <person name="Schmutz J."/>
            <person name="Mcdaniel S.F."/>
        </authorList>
    </citation>
    <scope>NUCLEOTIDE SEQUENCE</scope>
    <source>
        <strain evidence="2">R40</strain>
    </source>
</reference>
<evidence type="ECO:0000313" key="2">
    <source>
        <dbReference type="EMBL" id="KAG0592421.1"/>
    </source>
</evidence>
<dbReference type="AlphaFoldDB" id="A0A8T0JCI7"/>
<sequence>MGEMMRTLSSCLVILFVLIWKCSFPSTMDNSPDIISISLQQKNHTSTYNRWCFDLHQCPQWFPNRFIPETILLRCP</sequence>
<keyword evidence="1" id="KW-0732">Signal</keyword>
<comment type="caution">
    <text evidence="2">The sequence shown here is derived from an EMBL/GenBank/DDBJ whole genome shotgun (WGS) entry which is preliminary data.</text>
</comment>
<dbReference type="Proteomes" id="UP000822688">
    <property type="component" value="Chromosome 1"/>
</dbReference>
<organism evidence="2 3">
    <name type="scientific">Ceratodon purpureus</name>
    <name type="common">Fire moss</name>
    <name type="synonym">Dicranum purpureum</name>
    <dbReference type="NCBI Taxonomy" id="3225"/>
    <lineage>
        <taxon>Eukaryota</taxon>
        <taxon>Viridiplantae</taxon>
        <taxon>Streptophyta</taxon>
        <taxon>Embryophyta</taxon>
        <taxon>Bryophyta</taxon>
        <taxon>Bryophytina</taxon>
        <taxon>Bryopsida</taxon>
        <taxon>Dicranidae</taxon>
        <taxon>Pseudoditrichales</taxon>
        <taxon>Ditrichaceae</taxon>
        <taxon>Ceratodon</taxon>
    </lineage>
</organism>
<evidence type="ECO:0000313" key="3">
    <source>
        <dbReference type="Proteomes" id="UP000822688"/>
    </source>
</evidence>
<accession>A0A8T0JCI7</accession>
<evidence type="ECO:0008006" key="4">
    <source>
        <dbReference type="Google" id="ProtNLM"/>
    </source>
</evidence>
<keyword evidence="3" id="KW-1185">Reference proteome</keyword>
<gene>
    <name evidence="2" type="ORF">KC19_1G251000</name>
</gene>
<proteinExistence type="predicted"/>
<feature type="chain" id="PRO_5035892099" description="Secreted protein" evidence="1">
    <location>
        <begin position="26"/>
        <end position="76"/>
    </location>
</feature>
<protein>
    <recommendedName>
        <fullName evidence="4">Secreted protein</fullName>
    </recommendedName>
</protein>
<name>A0A8T0JCI7_CERPU</name>